<proteinExistence type="predicted"/>
<keyword evidence="2" id="KW-1185">Reference proteome</keyword>
<gene>
    <name evidence="1" type="ORF">BN381_290158</name>
</gene>
<accession>R4YZH2</accession>
<dbReference type="HOGENOM" id="CLU_2615444_0_0_11"/>
<dbReference type="AlphaFoldDB" id="R4YZH2"/>
<evidence type="ECO:0000313" key="1">
    <source>
        <dbReference type="EMBL" id="CCM63790.1"/>
    </source>
</evidence>
<organism evidence="1 2">
    <name type="scientific">Candidatus Neomicrothrix parvicella RN1</name>
    <dbReference type="NCBI Taxonomy" id="1229780"/>
    <lineage>
        <taxon>Bacteria</taxon>
        <taxon>Bacillati</taxon>
        <taxon>Actinomycetota</taxon>
        <taxon>Acidimicrobiia</taxon>
        <taxon>Acidimicrobiales</taxon>
        <taxon>Microthrixaceae</taxon>
        <taxon>Candidatus Neomicrothrix</taxon>
    </lineage>
</organism>
<reference evidence="1 2" key="1">
    <citation type="journal article" date="2013" name="ISME J.">
        <title>Metabolic model for the filamentous 'Candidatus Microthrix parvicella' based on genomic and metagenomic analyses.</title>
        <authorList>
            <person name="Jon McIlroy S."/>
            <person name="Kristiansen R."/>
            <person name="Albertsen M."/>
            <person name="Michael Karst S."/>
            <person name="Rossetti S."/>
            <person name="Lund Nielsen J."/>
            <person name="Tandoi V."/>
            <person name="James Seviour R."/>
            <person name="Nielsen P.H."/>
        </authorList>
    </citation>
    <scope>NUCLEOTIDE SEQUENCE [LARGE SCALE GENOMIC DNA]</scope>
    <source>
        <strain evidence="1 2">RN1</strain>
    </source>
</reference>
<dbReference type="Proteomes" id="UP000018291">
    <property type="component" value="Unassembled WGS sequence"/>
</dbReference>
<sequence>MRMPNRTVYLPEELDELSRHFELNLSQLTQQAIERVAAEREDEALAVRVKAASDRIRRLEIDWPPQSLQEERAQASER</sequence>
<protein>
    <submittedName>
        <fullName evidence="1">Uncharacterized protein</fullName>
    </submittedName>
</protein>
<dbReference type="EMBL" id="CANL01000022">
    <property type="protein sequence ID" value="CCM63790.1"/>
    <property type="molecule type" value="Genomic_DNA"/>
</dbReference>
<dbReference type="STRING" id="1229780.BN381_290158"/>
<evidence type="ECO:0000313" key="2">
    <source>
        <dbReference type="Proteomes" id="UP000018291"/>
    </source>
</evidence>
<comment type="caution">
    <text evidence="1">The sequence shown here is derived from an EMBL/GenBank/DDBJ whole genome shotgun (WGS) entry which is preliminary data.</text>
</comment>
<name>R4YZH2_9ACTN</name>